<accession>A0A4R0PJY0</accession>
<dbReference type="RefSeq" id="WP_131565677.1">
    <property type="nucleotide sequence ID" value="NZ_JAINFK010000001.1"/>
</dbReference>
<comment type="caution">
    <text evidence="2">The sequence shown here is derived from an EMBL/GenBank/DDBJ whole genome shotgun (WGS) entry which is preliminary data.</text>
</comment>
<keyword evidence="3" id="KW-1185">Reference proteome</keyword>
<evidence type="ECO:0008006" key="4">
    <source>
        <dbReference type="Google" id="ProtNLM"/>
    </source>
</evidence>
<proteinExistence type="predicted"/>
<dbReference type="OrthoDB" id="7835439at2"/>
<sequence length="222" mass="23978">MIKSQNGIVALRAPVALFAAAFVLSGCLGPTYGTDRTAGEQLVDDLSEIVSLRGERPEPIDYTPRPGLVKPADTATLPEPQQNIADASGEWPESPEERLARIRQEADEGTIRPGLAKKAGLSEQPKFPGTGAGESLRDRGDTPTEVAKSRTLIKQQQHEEVTVAAAAPARRTYLTDPPVEYRQPADTAAYGDLGETESAKERARKKAAADPKSGWRRLVPWL</sequence>
<dbReference type="AlphaFoldDB" id="A0A4R0PJY0"/>
<feature type="region of interest" description="Disordered" evidence="1">
    <location>
        <begin position="174"/>
        <end position="222"/>
    </location>
</feature>
<protein>
    <recommendedName>
        <fullName evidence="4">DUF3035 domain-containing protein</fullName>
    </recommendedName>
</protein>
<dbReference type="PROSITE" id="PS51257">
    <property type="entry name" value="PROKAR_LIPOPROTEIN"/>
    <property type="match status" value="1"/>
</dbReference>
<reference evidence="2 3" key="1">
    <citation type="journal article" date="2015" name="Antonie Van Leeuwenhoek">
        <title>Oricola cellulosilytica gen. nov., sp. nov., a cellulose-degrading bacterium of the family Phyllobacteriaceae isolated from surface seashore water, and emended descriptions of Mesorhizobium loti and Phyllobacterium myrsinacearum.</title>
        <authorList>
            <person name="Hameed A."/>
            <person name="Shahina M."/>
            <person name="Lai W.A."/>
            <person name="Lin S.Y."/>
            <person name="Young L.S."/>
            <person name="Liu Y.C."/>
            <person name="Hsu Y.H."/>
            <person name="Young C.C."/>
        </authorList>
    </citation>
    <scope>NUCLEOTIDE SEQUENCE [LARGE SCALE GENOMIC DNA]</scope>
    <source>
        <strain evidence="2 3">KCTC 52183</strain>
    </source>
</reference>
<evidence type="ECO:0000313" key="2">
    <source>
        <dbReference type="EMBL" id="TCD16640.1"/>
    </source>
</evidence>
<evidence type="ECO:0000313" key="3">
    <source>
        <dbReference type="Proteomes" id="UP000291301"/>
    </source>
</evidence>
<gene>
    <name evidence="2" type="ORF">E0D97_04290</name>
</gene>
<evidence type="ECO:0000256" key="1">
    <source>
        <dbReference type="SAM" id="MobiDB-lite"/>
    </source>
</evidence>
<organism evidence="2 3">
    <name type="scientific">Oricola cellulosilytica</name>
    <dbReference type="NCBI Taxonomy" id="1429082"/>
    <lineage>
        <taxon>Bacteria</taxon>
        <taxon>Pseudomonadati</taxon>
        <taxon>Pseudomonadota</taxon>
        <taxon>Alphaproteobacteria</taxon>
        <taxon>Hyphomicrobiales</taxon>
        <taxon>Ahrensiaceae</taxon>
        <taxon>Oricola</taxon>
    </lineage>
</organism>
<feature type="region of interest" description="Disordered" evidence="1">
    <location>
        <begin position="106"/>
        <end position="144"/>
    </location>
</feature>
<dbReference type="EMBL" id="SJST01000001">
    <property type="protein sequence ID" value="TCD16640.1"/>
    <property type="molecule type" value="Genomic_DNA"/>
</dbReference>
<name>A0A4R0PJY0_9HYPH</name>
<dbReference type="Proteomes" id="UP000291301">
    <property type="component" value="Unassembled WGS sequence"/>
</dbReference>